<keyword evidence="9" id="KW-1185">Reference proteome</keyword>
<dbReference type="EC" id="3.2.1.25" evidence="3"/>
<sequence length="808" mass="90723">MRAVPDQQVPPEVDGATVPATVPGCVHTDLLAAGLIPDPYLDDNETALAWIGRTDWAYETTFDRPAGEHTRLDLVCAGLDTVATITLNGVEVARTENMHRGYRFDVTALLRAEDNNLAVRFDSAYRYAEAQRDRLGDRPNAYPEPFQFIRKMACNFGWDWGPTLVTAGIWQEIALHGWSVARLAVVRPAVTVDGDTGRVQVHVDVERAADRPLTVRAQVAGEHAEVTLPARRSSALLTLTVHRPELWWPRGHGAPHRHELTVTLHDSDGGTLDEWHRRIGFRSVRLDTTPDEHGAPFAWYVNEVPVFVRGVNWIPDDVFPNRVTRQRLAHRFDQAEAANINLLRVWGGGRYESADFYDLADERGLLVQQDFLFACAAYPEEEPFATEVAAEASEQVIRLAPHPSLVLWTGNNENIWGWHDWDWQAPLAGRSWGRGYYLELLPRIIATLDPTRPYWPGSPWSGREEIHPNHPAYGTTHIWDVWNTDDYVTYREYLPRFVAEFGYQGPPAYATLRRALSDEPLTHDSPGMAHHQKAADGDRKLRRGLEAHLPEPRDFDDWHWLTQLNQARAIALGVEHFRSHRGRCMGAIVWQLNDCWPVTSWSAVDGDGRRKPLWYALRRVYADRLLTVQPRGSGLALVAVNDSGQPWRASAIASRLTLTGEPKAKSTLELEVPAYSAVTVALPDELAQPDDARNELLVAETGDRTDRAWWFFAEDRDLTWPAAAFDATVEPTEGGQRVRVTARTILRDVTLYPDRLDPSAEVDAALVTLLPGESATFTVRADAPLDAAALTSRPVLRCVNDLQGRAPF</sequence>
<proteinExistence type="inferred from homology"/>
<dbReference type="InterPro" id="IPR006102">
    <property type="entry name" value="Ig-like_GH2"/>
</dbReference>
<evidence type="ECO:0000256" key="3">
    <source>
        <dbReference type="ARBA" id="ARBA00012754"/>
    </source>
</evidence>
<dbReference type="InterPro" id="IPR050887">
    <property type="entry name" value="Beta-mannosidase_GH2"/>
</dbReference>
<evidence type="ECO:0000256" key="1">
    <source>
        <dbReference type="ARBA" id="ARBA00000829"/>
    </source>
</evidence>
<protein>
    <recommendedName>
        <fullName evidence="3">beta-mannosidase</fullName>
        <ecNumber evidence="3">3.2.1.25</ecNumber>
    </recommendedName>
</protein>
<dbReference type="EMBL" id="BOPB01000002">
    <property type="protein sequence ID" value="GIJ20012.1"/>
    <property type="molecule type" value="Genomic_DNA"/>
</dbReference>
<name>A0ABQ4IQ24_9ACTN</name>
<keyword evidence="4" id="KW-0378">Hydrolase</keyword>
<dbReference type="SUPFAM" id="SSF51445">
    <property type="entry name" value="(Trans)glycosidases"/>
    <property type="match status" value="1"/>
</dbReference>
<gene>
    <name evidence="8" type="ORF">Vlu01_06360</name>
</gene>
<dbReference type="Gene3D" id="2.60.120.260">
    <property type="entry name" value="Galactose-binding domain-like"/>
    <property type="match status" value="1"/>
</dbReference>
<evidence type="ECO:0000313" key="9">
    <source>
        <dbReference type="Proteomes" id="UP000643165"/>
    </source>
</evidence>
<dbReference type="RefSeq" id="WP_203993609.1">
    <property type="nucleotide sequence ID" value="NZ_BOPB01000002.1"/>
</dbReference>
<dbReference type="Gene3D" id="2.60.40.10">
    <property type="entry name" value="Immunoglobulins"/>
    <property type="match status" value="1"/>
</dbReference>
<dbReference type="Pfam" id="PF00703">
    <property type="entry name" value="Glyco_hydro_2"/>
    <property type="match status" value="1"/>
</dbReference>
<feature type="domain" description="Glycoside hydrolase family 2 immunoglobulin-like beta-sandwich" evidence="6">
    <location>
        <begin position="187"/>
        <end position="282"/>
    </location>
</feature>
<dbReference type="InterPro" id="IPR054593">
    <property type="entry name" value="Beta-mannosidase-like_N2"/>
</dbReference>
<dbReference type="Gene3D" id="3.20.20.80">
    <property type="entry name" value="Glycosidases"/>
    <property type="match status" value="1"/>
</dbReference>
<evidence type="ECO:0000313" key="8">
    <source>
        <dbReference type="EMBL" id="GIJ20012.1"/>
    </source>
</evidence>
<evidence type="ECO:0000256" key="4">
    <source>
        <dbReference type="ARBA" id="ARBA00022801"/>
    </source>
</evidence>
<dbReference type="PANTHER" id="PTHR43730">
    <property type="entry name" value="BETA-MANNOSIDASE"/>
    <property type="match status" value="1"/>
</dbReference>
<feature type="domain" description="Beta-mannosidase-like galactose-binding" evidence="7">
    <location>
        <begin position="17"/>
        <end position="171"/>
    </location>
</feature>
<dbReference type="InterPro" id="IPR017853">
    <property type="entry name" value="GH"/>
</dbReference>
<dbReference type="SUPFAM" id="SSF49303">
    <property type="entry name" value="beta-Galactosidase/glucuronidase domain"/>
    <property type="match status" value="1"/>
</dbReference>
<comment type="caution">
    <text evidence="8">The sequence shown here is derived from an EMBL/GenBank/DDBJ whole genome shotgun (WGS) entry which is preliminary data.</text>
</comment>
<evidence type="ECO:0000256" key="2">
    <source>
        <dbReference type="ARBA" id="ARBA00007401"/>
    </source>
</evidence>
<dbReference type="InterPro" id="IPR036156">
    <property type="entry name" value="Beta-gal/glucu_dom_sf"/>
</dbReference>
<dbReference type="SUPFAM" id="SSF49785">
    <property type="entry name" value="Galactose-binding domain-like"/>
    <property type="match status" value="1"/>
</dbReference>
<reference evidence="8 9" key="1">
    <citation type="submission" date="2021-01" db="EMBL/GenBank/DDBJ databases">
        <title>Whole genome shotgun sequence of Verrucosispora lutea NBRC 106530.</title>
        <authorList>
            <person name="Komaki H."/>
            <person name="Tamura T."/>
        </authorList>
    </citation>
    <scope>NUCLEOTIDE SEQUENCE [LARGE SCALE GENOMIC DNA]</scope>
    <source>
        <strain evidence="8 9">NBRC 106530</strain>
    </source>
</reference>
<organism evidence="8 9">
    <name type="scientific">Micromonospora lutea</name>
    <dbReference type="NCBI Taxonomy" id="419825"/>
    <lineage>
        <taxon>Bacteria</taxon>
        <taxon>Bacillati</taxon>
        <taxon>Actinomycetota</taxon>
        <taxon>Actinomycetes</taxon>
        <taxon>Micromonosporales</taxon>
        <taxon>Micromonosporaceae</taxon>
        <taxon>Micromonospora</taxon>
    </lineage>
</organism>
<accession>A0ABQ4IQ24</accession>
<dbReference type="Proteomes" id="UP000643165">
    <property type="component" value="Unassembled WGS sequence"/>
</dbReference>
<comment type="similarity">
    <text evidence="2">Belongs to the glycosyl hydrolase 2 family.</text>
</comment>
<evidence type="ECO:0000256" key="5">
    <source>
        <dbReference type="ARBA" id="ARBA00023295"/>
    </source>
</evidence>
<dbReference type="Pfam" id="PF22666">
    <property type="entry name" value="Glyco_hydro_2_N2"/>
    <property type="match status" value="1"/>
</dbReference>
<keyword evidence="5" id="KW-0326">Glycosidase</keyword>
<dbReference type="InterPro" id="IPR013783">
    <property type="entry name" value="Ig-like_fold"/>
</dbReference>
<evidence type="ECO:0000259" key="6">
    <source>
        <dbReference type="Pfam" id="PF00703"/>
    </source>
</evidence>
<comment type="catalytic activity">
    <reaction evidence="1">
        <text>Hydrolysis of terminal, non-reducing beta-D-mannose residues in beta-D-mannosides.</text>
        <dbReference type="EC" id="3.2.1.25"/>
    </reaction>
</comment>
<evidence type="ECO:0000259" key="7">
    <source>
        <dbReference type="Pfam" id="PF22666"/>
    </source>
</evidence>
<dbReference type="InterPro" id="IPR008979">
    <property type="entry name" value="Galactose-bd-like_sf"/>
</dbReference>
<dbReference type="PANTHER" id="PTHR43730:SF1">
    <property type="entry name" value="BETA-MANNOSIDASE"/>
    <property type="match status" value="1"/>
</dbReference>